<reference evidence="2 3" key="1">
    <citation type="submission" date="2019-09" db="EMBL/GenBank/DDBJ databases">
        <title>Draft genome sequencing and comparative genomics of hatchery-associated Vibrios.</title>
        <authorList>
            <person name="Kehlet-Delgado H."/>
            <person name="Mueller R.S."/>
        </authorList>
    </citation>
    <scope>NUCLEOTIDE SEQUENCE [LARGE SCALE GENOMIC DNA]</scope>
    <source>
        <strain evidence="2 3">081416A</strain>
    </source>
</reference>
<protein>
    <submittedName>
        <fullName evidence="2">Dihydrofolate reductase</fullName>
    </submittedName>
</protein>
<dbReference type="InterPro" id="IPR050765">
    <property type="entry name" value="Riboflavin_Biosynth_HTPR"/>
</dbReference>
<dbReference type="RefSeq" id="WP_054576134.1">
    <property type="nucleotide sequence ID" value="NZ_AP023186.1"/>
</dbReference>
<gene>
    <name evidence="2" type="ORF">F0254_18570</name>
</gene>
<organism evidence="2 3">
    <name type="scientific">Vibrio alginolyticus</name>
    <dbReference type="NCBI Taxonomy" id="663"/>
    <lineage>
        <taxon>Bacteria</taxon>
        <taxon>Pseudomonadati</taxon>
        <taxon>Pseudomonadota</taxon>
        <taxon>Gammaproteobacteria</taxon>
        <taxon>Vibrionales</taxon>
        <taxon>Vibrionaceae</taxon>
        <taxon>Vibrio</taxon>
    </lineage>
</organism>
<dbReference type="GO" id="GO:0009231">
    <property type="term" value="P:riboflavin biosynthetic process"/>
    <property type="evidence" value="ECO:0007669"/>
    <property type="project" value="InterPro"/>
</dbReference>
<dbReference type="Gene3D" id="3.40.430.10">
    <property type="entry name" value="Dihydrofolate Reductase, subunit A"/>
    <property type="match status" value="1"/>
</dbReference>
<dbReference type="SUPFAM" id="SSF53597">
    <property type="entry name" value="Dihydrofolate reductase-like"/>
    <property type="match status" value="1"/>
</dbReference>
<name>A0A7H8DV11_VIBAL</name>
<feature type="domain" description="Bacterial bifunctional deaminase-reductase C-terminal" evidence="1">
    <location>
        <begin position="4"/>
        <end position="162"/>
    </location>
</feature>
<dbReference type="GO" id="GO:0008703">
    <property type="term" value="F:5-amino-6-(5-phosphoribosylamino)uracil reductase activity"/>
    <property type="evidence" value="ECO:0007669"/>
    <property type="project" value="InterPro"/>
</dbReference>
<dbReference type="PANTHER" id="PTHR38011:SF11">
    <property type="entry name" value="2,5-DIAMINO-6-RIBOSYLAMINO-4(3H)-PYRIMIDINONE 5'-PHOSPHATE REDUCTASE"/>
    <property type="match status" value="1"/>
</dbReference>
<dbReference type="Pfam" id="PF01872">
    <property type="entry name" value="RibD_C"/>
    <property type="match status" value="1"/>
</dbReference>
<dbReference type="EMBL" id="VTYF01000012">
    <property type="protein sequence ID" value="NOI10838.1"/>
    <property type="molecule type" value="Genomic_DNA"/>
</dbReference>
<proteinExistence type="predicted"/>
<accession>A0A7H8DV11</accession>
<dbReference type="PANTHER" id="PTHR38011">
    <property type="entry name" value="DIHYDROFOLATE REDUCTASE FAMILY PROTEIN (AFU_ORTHOLOGUE AFUA_8G06820)"/>
    <property type="match status" value="1"/>
</dbReference>
<dbReference type="AlphaFoldDB" id="A0A7H8DV11"/>
<comment type="caution">
    <text evidence="2">The sequence shown here is derived from an EMBL/GenBank/DDBJ whole genome shotgun (WGS) entry which is preliminary data.</text>
</comment>
<evidence type="ECO:0000313" key="2">
    <source>
        <dbReference type="EMBL" id="NOI10838.1"/>
    </source>
</evidence>
<evidence type="ECO:0000259" key="1">
    <source>
        <dbReference type="Pfam" id="PF01872"/>
    </source>
</evidence>
<sequence length="180" mass="20185">MANIVFIATSLDGYIADKQGKLDWLHSVPNPDNIDTGFFSLMERIDGLVMGRNTLDVVLSFDCDWPYSKPVFVLSNTMTEVPQGYEDKVFLVKGEQKDVLAELNAKGFNDLYIDGGVTIQNFLKEDLIDEMVITRFPILLGGGAPLFGDLEQPLNFKVTKNEVVLDTLVQTTYVRDRQLS</sequence>
<dbReference type="Proteomes" id="UP000532247">
    <property type="component" value="Unassembled WGS sequence"/>
</dbReference>
<evidence type="ECO:0000313" key="3">
    <source>
        <dbReference type="Proteomes" id="UP000532247"/>
    </source>
</evidence>
<dbReference type="InterPro" id="IPR002734">
    <property type="entry name" value="RibDG_C"/>
</dbReference>
<dbReference type="InterPro" id="IPR024072">
    <property type="entry name" value="DHFR-like_dom_sf"/>
</dbReference>